<evidence type="ECO:0000313" key="3">
    <source>
        <dbReference type="Proteomes" id="UP000293638"/>
    </source>
</evidence>
<reference evidence="2 3" key="1">
    <citation type="submission" date="2019-02" db="EMBL/GenBank/DDBJ databases">
        <title>Genomic Encyclopedia of Type Strains, Phase IV (KMG-IV): sequencing the most valuable type-strain genomes for metagenomic binning, comparative biology and taxonomic classification.</title>
        <authorList>
            <person name="Goeker M."/>
        </authorList>
    </citation>
    <scope>NUCLEOTIDE SEQUENCE [LARGE SCALE GENOMIC DNA]</scope>
    <source>
        <strain evidence="2 3">DSM 45622</strain>
    </source>
</reference>
<sequence>MSLPPRSHPDEVLTMAQKNKDGREAREPEQDRSTKVKGRTPSPTVHVLAHPAKT</sequence>
<accession>A0A4Q7NWP7</accession>
<dbReference type="EMBL" id="SGXD01000001">
    <property type="protein sequence ID" value="RZS91645.1"/>
    <property type="molecule type" value="Genomic_DNA"/>
</dbReference>
<evidence type="ECO:0000313" key="2">
    <source>
        <dbReference type="EMBL" id="RZS91645.1"/>
    </source>
</evidence>
<evidence type="ECO:0000256" key="1">
    <source>
        <dbReference type="SAM" id="MobiDB-lite"/>
    </source>
</evidence>
<feature type="region of interest" description="Disordered" evidence="1">
    <location>
        <begin position="1"/>
        <end position="54"/>
    </location>
</feature>
<protein>
    <submittedName>
        <fullName evidence="2">Uncharacterized protein</fullName>
    </submittedName>
</protein>
<proteinExistence type="predicted"/>
<feature type="compositionally biased region" description="Basic and acidic residues" evidence="1">
    <location>
        <begin position="18"/>
        <end position="34"/>
    </location>
</feature>
<gene>
    <name evidence="2" type="ORF">EV189_0892</name>
</gene>
<comment type="caution">
    <text evidence="2">The sequence shown here is derived from an EMBL/GenBank/DDBJ whole genome shotgun (WGS) entry which is preliminary data.</text>
</comment>
<name>A0A4Q7NWP7_9ACTN</name>
<organism evidence="2 3">
    <name type="scientific">Motilibacter rhizosphaerae</name>
    <dbReference type="NCBI Taxonomy" id="598652"/>
    <lineage>
        <taxon>Bacteria</taxon>
        <taxon>Bacillati</taxon>
        <taxon>Actinomycetota</taxon>
        <taxon>Actinomycetes</taxon>
        <taxon>Motilibacterales</taxon>
        <taxon>Motilibacteraceae</taxon>
        <taxon>Motilibacter</taxon>
    </lineage>
</organism>
<dbReference type="Proteomes" id="UP000293638">
    <property type="component" value="Unassembled WGS sequence"/>
</dbReference>
<dbReference type="AlphaFoldDB" id="A0A4Q7NWP7"/>
<dbReference type="RefSeq" id="WP_231116048.1">
    <property type="nucleotide sequence ID" value="NZ_SGXD01000001.1"/>
</dbReference>
<keyword evidence="3" id="KW-1185">Reference proteome</keyword>